<dbReference type="PANTHER" id="PTHR43793:SF1">
    <property type="entry name" value="FAD SYNTHASE"/>
    <property type="match status" value="1"/>
</dbReference>
<feature type="domain" description="Cytidyltransferase-like" evidence="3">
    <location>
        <begin position="5"/>
        <end position="125"/>
    </location>
</feature>
<dbReference type="AlphaFoldDB" id="A0A3E0TNH6"/>
<dbReference type="RefSeq" id="WP_116007240.1">
    <property type="nucleotide sequence ID" value="NZ_QUOU01000001.1"/>
</dbReference>
<dbReference type="SUPFAM" id="SSF52374">
    <property type="entry name" value="Nucleotidylyl transferase"/>
    <property type="match status" value="1"/>
</dbReference>
<evidence type="ECO:0000313" key="5">
    <source>
        <dbReference type="Proteomes" id="UP000256478"/>
    </source>
</evidence>
<dbReference type="NCBIfam" id="TIGR00125">
    <property type="entry name" value="cyt_tran_rel"/>
    <property type="match status" value="1"/>
</dbReference>
<comment type="caution">
    <text evidence="4">The sequence shown here is derived from an EMBL/GenBank/DDBJ whole genome shotgun (WGS) entry which is preliminary data.</text>
</comment>
<keyword evidence="1 4" id="KW-0808">Transferase</keyword>
<evidence type="ECO:0000256" key="2">
    <source>
        <dbReference type="ARBA" id="ARBA00022695"/>
    </source>
</evidence>
<sequence length="130" mass="14850">MSRVITFGTFDIFHVGHLNILKRAAELGEYLIVGVSTDALNFSKKQRYPICPQHSRAEIVDALACVDEVFYEESLELKREYILQCKADILVMGDDWQGKFDEFSDICQVVYLPRTPSISTTELIEIVKES</sequence>
<dbReference type="InterPro" id="IPR014729">
    <property type="entry name" value="Rossmann-like_a/b/a_fold"/>
</dbReference>
<dbReference type="Gene3D" id="3.40.50.620">
    <property type="entry name" value="HUPs"/>
    <property type="match status" value="1"/>
</dbReference>
<reference evidence="4 5" key="1">
    <citation type="submission" date="2018-08" db="EMBL/GenBank/DDBJ databases">
        <title>Thalassotalea euphylliae genome.</title>
        <authorList>
            <person name="Summers S."/>
            <person name="Rice S.A."/>
            <person name="Freckelton M.L."/>
            <person name="Nedved B.T."/>
            <person name="Hadfield M.G."/>
        </authorList>
    </citation>
    <scope>NUCLEOTIDE SEQUENCE [LARGE SCALE GENOMIC DNA]</scope>
    <source>
        <strain evidence="4 5">H1</strain>
    </source>
</reference>
<name>A0A3E0TNH6_9GAMM</name>
<dbReference type="OrthoDB" id="9802794at2"/>
<dbReference type="Pfam" id="PF01467">
    <property type="entry name" value="CTP_transf_like"/>
    <property type="match status" value="1"/>
</dbReference>
<proteinExistence type="predicted"/>
<dbReference type="InterPro" id="IPR050385">
    <property type="entry name" value="Archaeal_FAD_synthase"/>
</dbReference>
<keyword evidence="2 4" id="KW-0548">Nucleotidyltransferase</keyword>
<evidence type="ECO:0000313" key="4">
    <source>
        <dbReference type="EMBL" id="REL26119.1"/>
    </source>
</evidence>
<evidence type="ECO:0000259" key="3">
    <source>
        <dbReference type="Pfam" id="PF01467"/>
    </source>
</evidence>
<accession>A0A3E0TNH6</accession>
<dbReference type="EMBL" id="QUOU01000001">
    <property type="protein sequence ID" value="REL26119.1"/>
    <property type="molecule type" value="Genomic_DNA"/>
</dbReference>
<evidence type="ECO:0000256" key="1">
    <source>
        <dbReference type="ARBA" id="ARBA00022679"/>
    </source>
</evidence>
<dbReference type="GO" id="GO:0016779">
    <property type="term" value="F:nucleotidyltransferase activity"/>
    <property type="evidence" value="ECO:0007669"/>
    <property type="project" value="UniProtKB-KW"/>
</dbReference>
<protein>
    <submittedName>
        <fullName evidence="4">Glycerol-3-phosphate cytidylyltransferase</fullName>
    </submittedName>
</protein>
<dbReference type="Proteomes" id="UP000256478">
    <property type="component" value="Unassembled WGS sequence"/>
</dbReference>
<gene>
    <name evidence="4" type="ORF">DXX93_05695</name>
</gene>
<dbReference type="InterPro" id="IPR004821">
    <property type="entry name" value="Cyt_trans-like"/>
</dbReference>
<organism evidence="4 5">
    <name type="scientific">Thalassotalea euphylliae</name>
    <dbReference type="NCBI Taxonomy" id="1655234"/>
    <lineage>
        <taxon>Bacteria</taxon>
        <taxon>Pseudomonadati</taxon>
        <taxon>Pseudomonadota</taxon>
        <taxon>Gammaproteobacteria</taxon>
        <taxon>Alteromonadales</taxon>
        <taxon>Colwelliaceae</taxon>
        <taxon>Thalassotalea</taxon>
    </lineage>
</organism>
<dbReference type="PANTHER" id="PTHR43793">
    <property type="entry name" value="FAD SYNTHASE"/>
    <property type="match status" value="1"/>
</dbReference>